<name>A0AAD1TF47_PELCU</name>
<accession>A0AAD1TF47</accession>
<proteinExistence type="predicted"/>
<organism evidence="2 3">
    <name type="scientific">Pelobates cultripes</name>
    <name type="common">Western spadefoot toad</name>
    <dbReference type="NCBI Taxonomy" id="61616"/>
    <lineage>
        <taxon>Eukaryota</taxon>
        <taxon>Metazoa</taxon>
        <taxon>Chordata</taxon>
        <taxon>Craniata</taxon>
        <taxon>Vertebrata</taxon>
        <taxon>Euteleostomi</taxon>
        <taxon>Amphibia</taxon>
        <taxon>Batrachia</taxon>
        <taxon>Anura</taxon>
        <taxon>Pelobatoidea</taxon>
        <taxon>Pelobatidae</taxon>
        <taxon>Pelobates</taxon>
    </lineage>
</organism>
<sequence length="72" mass="7780">MRTERTIGTRGKENSRTEVSKLTATAEMKGRTADRSRAPATTAEETKTSGETAGQARRTAREAKGGRKHVSC</sequence>
<reference evidence="2" key="1">
    <citation type="submission" date="2022-03" db="EMBL/GenBank/DDBJ databases">
        <authorList>
            <person name="Alioto T."/>
            <person name="Alioto T."/>
            <person name="Gomez Garrido J."/>
        </authorList>
    </citation>
    <scope>NUCLEOTIDE SEQUENCE</scope>
</reference>
<feature type="compositionally biased region" description="Basic and acidic residues" evidence="1">
    <location>
        <begin position="1"/>
        <end position="19"/>
    </location>
</feature>
<evidence type="ECO:0000256" key="1">
    <source>
        <dbReference type="SAM" id="MobiDB-lite"/>
    </source>
</evidence>
<gene>
    <name evidence="2" type="ORF">PECUL_23A025998</name>
</gene>
<feature type="region of interest" description="Disordered" evidence="1">
    <location>
        <begin position="1"/>
        <end position="72"/>
    </location>
</feature>
<evidence type="ECO:0000313" key="3">
    <source>
        <dbReference type="Proteomes" id="UP001295444"/>
    </source>
</evidence>
<protein>
    <submittedName>
        <fullName evidence="2">Uncharacterized protein</fullName>
    </submittedName>
</protein>
<dbReference type="EMBL" id="OW240923">
    <property type="protein sequence ID" value="CAH2324935.1"/>
    <property type="molecule type" value="Genomic_DNA"/>
</dbReference>
<dbReference type="AlphaFoldDB" id="A0AAD1TF47"/>
<feature type="compositionally biased region" description="Basic and acidic residues" evidence="1">
    <location>
        <begin position="28"/>
        <end position="37"/>
    </location>
</feature>
<dbReference type="Proteomes" id="UP001295444">
    <property type="component" value="Chromosome 12"/>
</dbReference>
<evidence type="ECO:0000313" key="2">
    <source>
        <dbReference type="EMBL" id="CAH2324935.1"/>
    </source>
</evidence>
<keyword evidence="3" id="KW-1185">Reference proteome</keyword>